<dbReference type="Pfam" id="PF12860">
    <property type="entry name" value="PAS_7"/>
    <property type="match status" value="1"/>
</dbReference>
<dbReference type="STRING" id="1666912.Ga0058931_2197"/>
<evidence type="ECO:0000313" key="14">
    <source>
        <dbReference type="EMBL" id="KPP95523.1"/>
    </source>
</evidence>
<dbReference type="PRINTS" id="PR00344">
    <property type="entry name" value="BCTRLSENSOR"/>
</dbReference>
<dbReference type="PROSITE" id="PS50112">
    <property type="entry name" value="PAS"/>
    <property type="match status" value="1"/>
</dbReference>
<organism evidence="14 15">
    <name type="scientific">Roseibaca calidilacus</name>
    <dbReference type="NCBI Taxonomy" id="1666912"/>
    <lineage>
        <taxon>Bacteria</taxon>
        <taxon>Pseudomonadati</taxon>
        <taxon>Pseudomonadota</taxon>
        <taxon>Alphaproteobacteria</taxon>
        <taxon>Rhodobacterales</taxon>
        <taxon>Paracoccaceae</taxon>
        <taxon>Roseinatronobacter</taxon>
    </lineage>
</organism>
<dbReference type="InterPro" id="IPR036097">
    <property type="entry name" value="HisK_dim/P_sf"/>
</dbReference>
<evidence type="ECO:0000256" key="4">
    <source>
        <dbReference type="ARBA" id="ARBA00022679"/>
    </source>
</evidence>
<dbReference type="InterPro" id="IPR000700">
    <property type="entry name" value="PAS-assoc_C"/>
</dbReference>
<dbReference type="GO" id="GO:0006355">
    <property type="term" value="P:regulation of DNA-templated transcription"/>
    <property type="evidence" value="ECO:0007669"/>
    <property type="project" value="InterPro"/>
</dbReference>
<evidence type="ECO:0000313" key="13">
    <source>
        <dbReference type="EMBL" id="CUX82150.1"/>
    </source>
</evidence>
<feature type="domain" description="Histidine kinase" evidence="10">
    <location>
        <begin position="868"/>
        <end position="1094"/>
    </location>
</feature>
<dbReference type="InterPro" id="IPR004358">
    <property type="entry name" value="Sig_transdc_His_kin-like_C"/>
</dbReference>
<evidence type="ECO:0000313" key="16">
    <source>
        <dbReference type="Proteomes" id="UP000182045"/>
    </source>
</evidence>
<dbReference type="Proteomes" id="UP000050413">
    <property type="component" value="Unassembled WGS sequence"/>
</dbReference>
<feature type="domain" description="PAS" evidence="11">
    <location>
        <begin position="468"/>
        <end position="545"/>
    </location>
</feature>
<dbReference type="InterPro" id="IPR003594">
    <property type="entry name" value="HATPase_dom"/>
</dbReference>
<dbReference type="SUPFAM" id="SSF55785">
    <property type="entry name" value="PYP-like sensor domain (PAS domain)"/>
    <property type="match status" value="4"/>
</dbReference>
<feature type="domain" description="PAC" evidence="12">
    <location>
        <begin position="540"/>
        <end position="594"/>
    </location>
</feature>
<dbReference type="EMBL" id="LJSG01000002">
    <property type="protein sequence ID" value="KPP95523.1"/>
    <property type="molecule type" value="Genomic_DNA"/>
</dbReference>
<evidence type="ECO:0000256" key="8">
    <source>
        <dbReference type="ARBA" id="ARBA00023012"/>
    </source>
</evidence>
<dbReference type="InterPro" id="IPR036890">
    <property type="entry name" value="HATPase_C_sf"/>
</dbReference>
<evidence type="ECO:0000259" key="11">
    <source>
        <dbReference type="PROSITE" id="PS50112"/>
    </source>
</evidence>
<evidence type="ECO:0000259" key="10">
    <source>
        <dbReference type="PROSITE" id="PS50109"/>
    </source>
</evidence>
<dbReference type="SMART" id="SM00086">
    <property type="entry name" value="PAC"/>
    <property type="match status" value="3"/>
</dbReference>
<dbReference type="PROSITE" id="PS50113">
    <property type="entry name" value="PAC"/>
    <property type="match status" value="1"/>
</dbReference>
<comment type="catalytic activity">
    <reaction evidence="1">
        <text>ATP + protein L-histidine = ADP + protein N-phospho-L-histidine.</text>
        <dbReference type="EC" id="2.7.13.3"/>
    </reaction>
</comment>
<dbReference type="SMART" id="SM00388">
    <property type="entry name" value="HisKA"/>
    <property type="match status" value="1"/>
</dbReference>
<dbReference type="GO" id="GO:0005524">
    <property type="term" value="F:ATP binding"/>
    <property type="evidence" value="ECO:0007669"/>
    <property type="project" value="UniProtKB-KW"/>
</dbReference>
<dbReference type="InterPro" id="IPR005467">
    <property type="entry name" value="His_kinase_dom"/>
</dbReference>
<dbReference type="Pfam" id="PF01590">
    <property type="entry name" value="GAF"/>
    <property type="match status" value="1"/>
</dbReference>
<dbReference type="CDD" id="cd00082">
    <property type="entry name" value="HisKA"/>
    <property type="match status" value="1"/>
</dbReference>
<dbReference type="GO" id="GO:0000155">
    <property type="term" value="F:phosphorelay sensor kinase activity"/>
    <property type="evidence" value="ECO:0007669"/>
    <property type="project" value="InterPro"/>
</dbReference>
<reference evidence="14 15" key="1">
    <citation type="submission" date="2015-09" db="EMBL/GenBank/DDBJ databases">
        <title>Identification and resolution of microdiversity through metagenomic sequencing of parallel consortia.</title>
        <authorList>
            <person name="Nelson W.C."/>
            <person name="Romine M.F."/>
            <person name="Lindemann S.R."/>
        </authorList>
    </citation>
    <scope>NUCLEOTIDE SEQUENCE [LARGE SCALE GENOMIC DNA]</scope>
    <source>
        <strain evidence="14">HL-91</strain>
    </source>
</reference>
<protein>
    <recommendedName>
        <fullName evidence="2">histidine kinase</fullName>
        <ecNumber evidence="2">2.7.13.3</ecNumber>
    </recommendedName>
</protein>
<dbReference type="InterPro" id="IPR003661">
    <property type="entry name" value="HisK_dim/P_dom"/>
</dbReference>
<reference evidence="13 16" key="2">
    <citation type="submission" date="2016-01" db="EMBL/GenBank/DDBJ databases">
        <authorList>
            <person name="Varghese N."/>
        </authorList>
    </citation>
    <scope>NUCLEOTIDE SEQUENCE [LARGE SCALE GENOMIC DNA]</scope>
    <source>
        <strain evidence="13 16">HL-91</strain>
    </source>
</reference>
<dbReference type="PANTHER" id="PTHR43065">
    <property type="entry name" value="SENSOR HISTIDINE KINASE"/>
    <property type="match status" value="1"/>
</dbReference>
<dbReference type="Pfam" id="PF00512">
    <property type="entry name" value="HisKA"/>
    <property type="match status" value="1"/>
</dbReference>
<feature type="coiled-coil region" evidence="9">
    <location>
        <begin position="589"/>
        <end position="616"/>
    </location>
</feature>
<dbReference type="PROSITE" id="PS50109">
    <property type="entry name" value="HIS_KIN"/>
    <property type="match status" value="1"/>
</dbReference>
<dbReference type="RefSeq" id="WP_072246369.1">
    <property type="nucleotide sequence ID" value="NZ_FBYC01000004.1"/>
</dbReference>
<dbReference type="Proteomes" id="UP000182045">
    <property type="component" value="Unassembled WGS sequence"/>
</dbReference>
<evidence type="ECO:0000259" key="12">
    <source>
        <dbReference type="PROSITE" id="PS50113"/>
    </source>
</evidence>
<evidence type="ECO:0000256" key="1">
    <source>
        <dbReference type="ARBA" id="ARBA00000085"/>
    </source>
</evidence>
<evidence type="ECO:0000256" key="3">
    <source>
        <dbReference type="ARBA" id="ARBA00022553"/>
    </source>
</evidence>
<evidence type="ECO:0000256" key="2">
    <source>
        <dbReference type="ARBA" id="ARBA00012438"/>
    </source>
</evidence>
<dbReference type="SUPFAM" id="SSF47384">
    <property type="entry name" value="Homodimeric domain of signal transducing histidine kinase"/>
    <property type="match status" value="1"/>
</dbReference>
<dbReference type="Pfam" id="PF00989">
    <property type="entry name" value="PAS"/>
    <property type="match status" value="1"/>
</dbReference>
<dbReference type="AlphaFoldDB" id="A0A0P7YX68"/>
<keyword evidence="16" id="KW-1185">Reference proteome</keyword>
<dbReference type="SMART" id="SM00387">
    <property type="entry name" value="HATPase_c"/>
    <property type="match status" value="1"/>
</dbReference>
<evidence type="ECO:0000313" key="15">
    <source>
        <dbReference type="Proteomes" id="UP000050413"/>
    </source>
</evidence>
<keyword evidence="6 14" id="KW-0418">Kinase</keyword>
<accession>A0A0P7YX68</accession>
<evidence type="ECO:0000256" key="6">
    <source>
        <dbReference type="ARBA" id="ARBA00022777"/>
    </source>
</evidence>
<dbReference type="Gene3D" id="3.30.450.20">
    <property type="entry name" value="PAS domain"/>
    <property type="match status" value="4"/>
</dbReference>
<dbReference type="Pfam" id="PF08448">
    <property type="entry name" value="PAS_4"/>
    <property type="match status" value="1"/>
</dbReference>
<evidence type="ECO:0000256" key="5">
    <source>
        <dbReference type="ARBA" id="ARBA00022741"/>
    </source>
</evidence>
<dbReference type="OrthoDB" id="9796100at2"/>
<dbReference type="SUPFAM" id="SSF55874">
    <property type="entry name" value="ATPase domain of HSP90 chaperone/DNA topoisomerase II/histidine kinase"/>
    <property type="match status" value="1"/>
</dbReference>
<evidence type="ECO:0000256" key="9">
    <source>
        <dbReference type="SAM" id="Coils"/>
    </source>
</evidence>
<dbReference type="PANTHER" id="PTHR43065:SF42">
    <property type="entry name" value="TWO-COMPONENT SENSOR PPRA"/>
    <property type="match status" value="1"/>
</dbReference>
<dbReference type="InterPro" id="IPR000014">
    <property type="entry name" value="PAS"/>
</dbReference>
<dbReference type="NCBIfam" id="TIGR00229">
    <property type="entry name" value="sensory_box"/>
    <property type="match status" value="3"/>
</dbReference>
<keyword evidence="5" id="KW-0547">Nucleotide-binding</keyword>
<dbReference type="Pfam" id="PF13426">
    <property type="entry name" value="PAS_9"/>
    <property type="match status" value="1"/>
</dbReference>
<keyword evidence="8" id="KW-0902">Two-component regulatory system</keyword>
<dbReference type="EMBL" id="FBYC01000004">
    <property type="protein sequence ID" value="CUX82150.1"/>
    <property type="molecule type" value="Genomic_DNA"/>
</dbReference>
<dbReference type="SMART" id="SM00091">
    <property type="entry name" value="PAS"/>
    <property type="match status" value="4"/>
</dbReference>
<dbReference type="Pfam" id="PF02518">
    <property type="entry name" value="HATPase_c"/>
    <property type="match status" value="1"/>
</dbReference>
<comment type="caution">
    <text evidence="14">The sequence shown here is derived from an EMBL/GenBank/DDBJ whole genome shotgun (WGS) entry which is preliminary data.</text>
</comment>
<gene>
    <name evidence="13" type="ORF">Ga0058931_2197</name>
    <name evidence="14" type="ORF">HLUCCA05_02380</name>
</gene>
<dbReference type="Gene3D" id="3.30.450.40">
    <property type="match status" value="1"/>
</dbReference>
<dbReference type="InterPro" id="IPR013767">
    <property type="entry name" value="PAS_fold"/>
</dbReference>
<evidence type="ECO:0000256" key="7">
    <source>
        <dbReference type="ARBA" id="ARBA00022840"/>
    </source>
</evidence>
<dbReference type="Gene3D" id="1.10.287.130">
    <property type="match status" value="1"/>
</dbReference>
<dbReference type="InterPro" id="IPR001610">
    <property type="entry name" value="PAC"/>
</dbReference>
<sequence length="1231" mass="135462">MNIEHGTGWAEALIAQAQEASFLPDPSAQIPKLLDTICTALGANFCTLVTLEQDPPSLQPLSGLVMPSALQTLDEPTFRKLESAAADMRPVRIGDGLYCALVSRHDEQCGSVLLLVGVEQGTELSKSDISRVAEARGILRLFSWCLMENKQDRKYKAQQTLERLIDAQSVVVDLINDLLQAPIDRIDTVIDEALARLGQFCGSDRTYLFVETSPVTLSNTHEWCAEGIAPMKQDLQDVPRDMAGPWWPLFNTVGHVYIADIGALAPDSELREILEMQGILSLLAVPLQMNGHLFGFMGYDAVRAHRDFLPGEIYLIKSVANVVATLLSRRNIEAQANQARLLKEQEQRKLEATLKAIPDILLELDSGLRITRIHANPNIVLPLPEEHLLNKPVEHSLPPHVAKLARSIQRELEGRDIAMGYRCTLEVNGQQRWYSISASRRPDDGASDTAGYVAIVRDVTESQLQQQEIERLGEIARNSTNLVILTDPMGRIEWVNPAFERRTGYQLAEVKGKSPGRLLQCDLTDPETVSDLHIAIKNETAIRREILNRTKTGELYWIEVSIQPLFDDTGELSGFMSVQTDMTQHRIHARSLERALKAEQDAREQLRSAVNVLQDAFIQFDAAQELVLCNSRYRDIFKGMEDVLVPGTSLYDFLRASIREGYCIPNSDDHEAWIANQQAAFKFKYVNTSILRIGSHWYRQTYQPTPDGGRIGILSDITELKDAESRALADRARAMDASHDGFVLLARDGRVTYANAAAARVFGRAKGQALVGENWRDLFDVDSVMSTGALMLPELNKNGSWTGKTIARRDGGGFTDVEVSVARNGEQGYLCILRDMTDALKAEAERDELRDHLALARRREEMAQIAAGLTHDFNNFLAAISSAASLMDGATPDDAKQLAERIHGAVDQASDLVRRLMDLGRQRDAKPEHIDLRAPVTDAIELVRSGLRAPLQLIAHLPNEPLIGWADATGLVQVVMNLCINARDALVETGQNPARITVALRAPCPEDAALDFQVGHYDPNMDYTCLIIQDNGPGMPPDVRDNIFTPYFSTKGEGGSGLGVPIVANAVQTHSGALSLRSAPGEGTIFTIMWPLHAPTEGRPSDDILRPTYPGLVDKTILLLGSDTPEERRLATALEATGAHVVPCVALEDAEAVLTEDPDSWDMLLVDAALLDVASAKLRQLLSPAQNGPVLVALGHTPASDADSLDLSGPVRSALLHLENSLTCYLYNTDR</sequence>
<proteinExistence type="predicted"/>
<dbReference type="CDD" id="cd00130">
    <property type="entry name" value="PAS"/>
    <property type="match status" value="2"/>
</dbReference>
<dbReference type="InterPro" id="IPR035965">
    <property type="entry name" value="PAS-like_dom_sf"/>
</dbReference>
<keyword evidence="4" id="KW-0808">Transferase</keyword>
<dbReference type="EC" id="2.7.13.3" evidence="2"/>
<name>A0A0P7YX68_9RHOB</name>
<dbReference type="InterPro" id="IPR029016">
    <property type="entry name" value="GAF-like_dom_sf"/>
</dbReference>
<dbReference type="SUPFAM" id="SSF55781">
    <property type="entry name" value="GAF domain-like"/>
    <property type="match status" value="1"/>
</dbReference>
<dbReference type="InterPro" id="IPR003018">
    <property type="entry name" value="GAF"/>
</dbReference>
<keyword evidence="7" id="KW-0067">ATP-binding</keyword>
<keyword evidence="9" id="KW-0175">Coiled coil</keyword>
<keyword evidence="3" id="KW-0597">Phosphoprotein</keyword>
<dbReference type="Gene3D" id="3.30.565.10">
    <property type="entry name" value="Histidine kinase-like ATPase, C-terminal domain"/>
    <property type="match status" value="1"/>
</dbReference>
<dbReference type="InterPro" id="IPR013656">
    <property type="entry name" value="PAS_4"/>
</dbReference>